<evidence type="ECO:0000256" key="1">
    <source>
        <dbReference type="SAM" id="MobiDB-lite"/>
    </source>
</evidence>
<dbReference type="EMBL" id="LN891178">
    <property type="protein sequence ID" value="CUS07775.1"/>
    <property type="molecule type" value="Genomic_DNA"/>
</dbReference>
<feature type="compositionally biased region" description="Basic residues" evidence="1">
    <location>
        <begin position="617"/>
        <end position="628"/>
    </location>
</feature>
<dbReference type="AlphaFoldDB" id="A0A292PM54"/>
<accession>A0A292PM54</accession>
<dbReference type="Proteomes" id="UP001412239">
    <property type="component" value="Unassembled WGS sequence"/>
</dbReference>
<evidence type="ECO:0008006" key="4">
    <source>
        <dbReference type="Google" id="ProtNLM"/>
    </source>
</evidence>
<feature type="region of interest" description="Disordered" evidence="1">
    <location>
        <begin position="593"/>
        <end position="612"/>
    </location>
</feature>
<gene>
    <name evidence="2" type="ORF">GSTUAT00008116001</name>
</gene>
<keyword evidence="3" id="KW-1185">Reference proteome</keyword>
<organism evidence="2 3">
    <name type="scientific">Tuber aestivum</name>
    <name type="common">summer truffle</name>
    <dbReference type="NCBI Taxonomy" id="59557"/>
    <lineage>
        <taxon>Eukaryota</taxon>
        <taxon>Fungi</taxon>
        <taxon>Dikarya</taxon>
        <taxon>Ascomycota</taxon>
        <taxon>Pezizomycotina</taxon>
        <taxon>Pezizomycetes</taxon>
        <taxon>Pezizales</taxon>
        <taxon>Tuberaceae</taxon>
        <taxon>Tuber</taxon>
    </lineage>
</organism>
<feature type="compositionally biased region" description="Basic residues" evidence="1">
    <location>
        <begin position="678"/>
        <end position="687"/>
    </location>
</feature>
<dbReference type="InterPro" id="IPR027417">
    <property type="entry name" value="P-loop_NTPase"/>
</dbReference>
<feature type="compositionally biased region" description="Basic and acidic residues" evidence="1">
    <location>
        <begin position="571"/>
        <end position="588"/>
    </location>
</feature>
<evidence type="ECO:0000313" key="3">
    <source>
        <dbReference type="Proteomes" id="UP001412239"/>
    </source>
</evidence>
<dbReference type="SUPFAM" id="SSF52540">
    <property type="entry name" value="P-loop containing nucleoside triphosphate hydrolases"/>
    <property type="match status" value="1"/>
</dbReference>
<feature type="compositionally biased region" description="Basic and acidic residues" evidence="1">
    <location>
        <begin position="500"/>
        <end position="516"/>
    </location>
</feature>
<reference evidence="2" key="1">
    <citation type="submission" date="2015-10" db="EMBL/GenBank/DDBJ databases">
        <authorList>
            <person name="Regsiter A."/>
            <person name="william w."/>
        </authorList>
    </citation>
    <scope>NUCLEOTIDE SEQUENCE</scope>
    <source>
        <strain evidence="2">Montdore</strain>
    </source>
</reference>
<dbReference type="CDD" id="cd18785">
    <property type="entry name" value="SF2_C"/>
    <property type="match status" value="1"/>
</dbReference>
<protein>
    <recommendedName>
        <fullName evidence="4">Helicase C-terminal domain-containing protein</fullName>
    </recommendedName>
</protein>
<feature type="compositionally biased region" description="Basic residues" evidence="1">
    <location>
        <begin position="699"/>
        <end position="711"/>
    </location>
</feature>
<feature type="region of interest" description="Disordered" evidence="1">
    <location>
        <begin position="424"/>
        <end position="588"/>
    </location>
</feature>
<evidence type="ECO:0000313" key="2">
    <source>
        <dbReference type="EMBL" id="CUS07775.1"/>
    </source>
</evidence>
<name>A0A292PM54_9PEZI</name>
<feature type="region of interest" description="Disordered" evidence="1">
    <location>
        <begin position="617"/>
        <end position="751"/>
    </location>
</feature>
<feature type="compositionally biased region" description="Basic and acidic residues" evidence="1">
    <location>
        <begin position="537"/>
        <end position="552"/>
    </location>
</feature>
<proteinExistence type="predicted"/>
<sequence>MTKFINLNHPLWIGQEEKSFPATGASPYDLPKASRLLSIGDESSGIDKIVRAVADNIVHHAVAYDISSGFMRDAPIPRTALWATEEITQRLVELKAYEAENAESRYQAKVLRKERGSLALMPPESWDMSNSQAKRAGYPPEIAAEALLKLLEHDGWPRNAVAAIGREAGIRLFITECGKLGIDARELTVDNWNRDMEREGRIPIGRTDMLFDPKIREYYKERNERDACRDKTIVWVATSASARGLDVPGVFHLYVLHRLEKAREYITYCGRVARWPFSTLGEDIKDPGGLGTGVRRGVGKVVSLLLEDHAVPASGLEGSSVGDQVITNDGSDRANWSWLEEGLMVAKIGCHFRDYYAKAGEYPCGPEVRMPEPIRPKAPPPTPSRPFELFDAALGSSPLQEPSFSHLWKESSSNQIPRDLLESPLEQPKQASEKIQPEPSTDLLDMWSLPFPDGSSKPAEELQQQTRSPHDDGDEANLWSALKDPAPPPQTPDFSLFRSPQEDFRADRRHVQEGEAGKSPTRVNYVDGGYWEPPTRYSRDQGRDPSKSKVPERVSAFDMDAVGKLNLNPKSPREEFRPDLRSDSERKQEAEMLSLKGVDAKEGYQEPPGKLKVLMHGFKRNRAGRPRKLNQNLEDFGGTLVPFSEPREEPPGSEKEARKASEEEREPSEEKKASKGEKRTKKKKTTKPAKANAGTEKSKKPKKPKKPKKVARGAPKQRLSSAEEAIDVLNDLLEDGGMGQIQDTEAEDEAG</sequence>
<feature type="compositionally biased region" description="Basic and acidic residues" evidence="1">
    <location>
        <begin position="645"/>
        <end position="677"/>
    </location>
</feature>